<dbReference type="HOGENOM" id="CLU_2814219_0_0_1"/>
<feature type="compositionally biased region" description="Basic and acidic residues" evidence="1">
    <location>
        <begin position="52"/>
        <end position="67"/>
    </location>
</feature>
<dbReference type="GeneID" id="11517588"/>
<evidence type="ECO:0000313" key="3">
    <source>
        <dbReference type="Proteomes" id="UP000008181"/>
    </source>
</evidence>
<name>G2R3G7_THETT</name>
<dbReference type="KEGG" id="ttt:THITE_2115168"/>
<keyword evidence="3" id="KW-1185">Reference proteome</keyword>
<evidence type="ECO:0000256" key="1">
    <source>
        <dbReference type="SAM" id="MobiDB-lite"/>
    </source>
</evidence>
<dbReference type="Proteomes" id="UP000008181">
    <property type="component" value="Chromosome 2"/>
</dbReference>
<protein>
    <submittedName>
        <fullName evidence="2">Uncharacterized protein</fullName>
    </submittedName>
</protein>
<feature type="region of interest" description="Disordered" evidence="1">
    <location>
        <begin position="48"/>
        <end position="67"/>
    </location>
</feature>
<dbReference type="AlphaFoldDB" id="G2R3G7"/>
<gene>
    <name evidence="2" type="ORF">THITE_2115168</name>
</gene>
<dbReference type="EMBL" id="CP003010">
    <property type="protein sequence ID" value="AEO66777.1"/>
    <property type="molecule type" value="Genomic_DNA"/>
</dbReference>
<proteinExistence type="predicted"/>
<feature type="compositionally biased region" description="Basic and acidic residues" evidence="1">
    <location>
        <begin position="20"/>
        <end position="29"/>
    </location>
</feature>
<feature type="region of interest" description="Disordered" evidence="1">
    <location>
        <begin position="1"/>
        <end position="41"/>
    </location>
</feature>
<evidence type="ECO:0000313" key="2">
    <source>
        <dbReference type="EMBL" id="AEO66777.1"/>
    </source>
</evidence>
<reference evidence="2 3" key="1">
    <citation type="journal article" date="2011" name="Nat. Biotechnol.">
        <title>Comparative genomic analysis of the thermophilic biomass-degrading fungi Myceliophthora thermophila and Thielavia terrestris.</title>
        <authorList>
            <person name="Berka R.M."/>
            <person name="Grigoriev I.V."/>
            <person name="Otillar R."/>
            <person name="Salamov A."/>
            <person name="Grimwood J."/>
            <person name="Reid I."/>
            <person name="Ishmael N."/>
            <person name="John T."/>
            <person name="Darmond C."/>
            <person name="Moisan M.-C."/>
            <person name="Henrissat B."/>
            <person name="Coutinho P.M."/>
            <person name="Lombard V."/>
            <person name="Natvig D.O."/>
            <person name="Lindquist E."/>
            <person name="Schmutz J."/>
            <person name="Lucas S."/>
            <person name="Harris P."/>
            <person name="Powlowski J."/>
            <person name="Bellemare A."/>
            <person name="Taylor D."/>
            <person name="Butler G."/>
            <person name="de Vries R.P."/>
            <person name="Allijn I.E."/>
            <person name="van den Brink J."/>
            <person name="Ushinsky S."/>
            <person name="Storms R."/>
            <person name="Powell A.J."/>
            <person name="Paulsen I.T."/>
            <person name="Elbourne L.D.H."/>
            <person name="Baker S.E."/>
            <person name="Magnuson J."/>
            <person name="LaBoissiere S."/>
            <person name="Clutterbuck A.J."/>
            <person name="Martinez D."/>
            <person name="Wogulis M."/>
            <person name="de Leon A.L."/>
            <person name="Rey M.W."/>
            <person name="Tsang A."/>
        </authorList>
    </citation>
    <scope>NUCLEOTIDE SEQUENCE [LARGE SCALE GENOMIC DNA]</scope>
    <source>
        <strain evidence="3">ATCC 38088 / NRRL 8126</strain>
    </source>
</reference>
<accession>G2R3G7</accession>
<organism evidence="2 3">
    <name type="scientific">Thermothielavioides terrestris (strain ATCC 38088 / NRRL 8126)</name>
    <name type="common">Thielavia terrestris</name>
    <dbReference type="NCBI Taxonomy" id="578455"/>
    <lineage>
        <taxon>Eukaryota</taxon>
        <taxon>Fungi</taxon>
        <taxon>Dikarya</taxon>
        <taxon>Ascomycota</taxon>
        <taxon>Pezizomycotina</taxon>
        <taxon>Sordariomycetes</taxon>
        <taxon>Sordariomycetidae</taxon>
        <taxon>Sordariales</taxon>
        <taxon>Chaetomiaceae</taxon>
        <taxon>Thermothielavioides</taxon>
        <taxon>Thermothielavioides terrestris</taxon>
    </lineage>
</organism>
<dbReference type="RefSeq" id="XP_003653113.1">
    <property type="nucleotide sequence ID" value="XM_003653065.1"/>
</dbReference>
<sequence length="67" mass="7641">MEGASQLRLRRNSQAAGQRESTKRSEARNYSHGLPNIRQSSRCCALLPGARKGRDEPRWNHLTQDVH</sequence>